<name>A0A3D9URU9_9MICO</name>
<reference evidence="4 5" key="1">
    <citation type="submission" date="2018-08" db="EMBL/GenBank/DDBJ databases">
        <title>Sequencing the genomes of 1000 actinobacteria strains.</title>
        <authorList>
            <person name="Klenk H.-P."/>
        </authorList>
    </citation>
    <scope>NUCLEOTIDE SEQUENCE [LARGE SCALE GENOMIC DNA]</scope>
    <source>
        <strain evidence="4 5">DSM 22967</strain>
    </source>
</reference>
<protein>
    <submittedName>
        <fullName evidence="4">ADP-ribose pyrophosphatase YjhB (NUDIX family)</fullName>
    </submittedName>
</protein>
<evidence type="ECO:0000313" key="5">
    <source>
        <dbReference type="Proteomes" id="UP000256253"/>
    </source>
</evidence>
<gene>
    <name evidence="4" type="ORF">DFJ65_0304</name>
</gene>
<keyword evidence="2" id="KW-0378">Hydrolase</keyword>
<dbReference type="Proteomes" id="UP000256253">
    <property type="component" value="Unassembled WGS sequence"/>
</dbReference>
<dbReference type="InterPro" id="IPR015797">
    <property type="entry name" value="NUDIX_hydrolase-like_dom_sf"/>
</dbReference>
<dbReference type="PROSITE" id="PS51462">
    <property type="entry name" value="NUDIX"/>
    <property type="match status" value="1"/>
</dbReference>
<keyword evidence="5" id="KW-1185">Reference proteome</keyword>
<dbReference type="PANTHER" id="PTHR43046">
    <property type="entry name" value="GDP-MANNOSE MANNOSYL HYDROLASE"/>
    <property type="match status" value="1"/>
</dbReference>
<comment type="caution">
    <text evidence="4">The sequence shown here is derived from an EMBL/GenBank/DDBJ whole genome shotgun (WGS) entry which is preliminary data.</text>
</comment>
<dbReference type="Pfam" id="PF00293">
    <property type="entry name" value="NUDIX"/>
    <property type="match status" value="1"/>
</dbReference>
<evidence type="ECO:0000256" key="1">
    <source>
        <dbReference type="ARBA" id="ARBA00001946"/>
    </source>
</evidence>
<dbReference type="InterPro" id="IPR020084">
    <property type="entry name" value="NUDIX_hydrolase_CS"/>
</dbReference>
<organism evidence="4 5">
    <name type="scientific">Calidifontibacter indicus</name>
    <dbReference type="NCBI Taxonomy" id="419650"/>
    <lineage>
        <taxon>Bacteria</taxon>
        <taxon>Bacillati</taxon>
        <taxon>Actinomycetota</taxon>
        <taxon>Actinomycetes</taxon>
        <taxon>Micrococcales</taxon>
        <taxon>Dermacoccaceae</taxon>
        <taxon>Calidifontibacter</taxon>
    </lineage>
</organism>
<dbReference type="AlphaFoldDB" id="A0A3D9URU9"/>
<proteinExistence type="predicted"/>
<evidence type="ECO:0000313" key="4">
    <source>
        <dbReference type="EMBL" id="REF29365.1"/>
    </source>
</evidence>
<evidence type="ECO:0000256" key="2">
    <source>
        <dbReference type="ARBA" id="ARBA00022801"/>
    </source>
</evidence>
<evidence type="ECO:0000259" key="3">
    <source>
        <dbReference type="PROSITE" id="PS51462"/>
    </source>
</evidence>
<dbReference type="PROSITE" id="PS00893">
    <property type="entry name" value="NUDIX_BOX"/>
    <property type="match status" value="1"/>
</dbReference>
<accession>A0A3D9URU9</accession>
<dbReference type="PANTHER" id="PTHR43046:SF16">
    <property type="entry name" value="ADP-RIBOSE PYROPHOSPHATASE YJHB-RELATED"/>
    <property type="match status" value="1"/>
</dbReference>
<dbReference type="CDD" id="cd18879">
    <property type="entry name" value="NUDIX_Hydrolase"/>
    <property type="match status" value="1"/>
</dbReference>
<feature type="domain" description="Nudix hydrolase" evidence="3">
    <location>
        <begin position="25"/>
        <end position="153"/>
    </location>
</feature>
<dbReference type="SUPFAM" id="SSF55811">
    <property type="entry name" value="Nudix"/>
    <property type="match status" value="1"/>
</dbReference>
<dbReference type="EMBL" id="QTUA01000001">
    <property type="protein sequence ID" value="REF29365.1"/>
    <property type="molecule type" value="Genomic_DNA"/>
</dbReference>
<comment type="cofactor">
    <cofactor evidence="1">
        <name>Mg(2+)</name>
        <dbReference type="ChEBI" id="CHEBI:18420"/>
    </cofactor>
</comment>
<sequence length="160" mass="17678">MPTVGAMPIPDFVVQLRAKIGHDPLWLPGVTAVILKDAEVLLVRRSDNGNWTPVTGIVDPGEHPAEAAVREALEEKGIRCSVEALVWVDVSAPITHVNGDHAQYLDHAFRCTYLDGEPYVADDESLEVRWFPIDRLPPMAPLFVERIVTAVEHDGPTRLT</sequence>
<dbReference type="Gene3D" id="3.90.79.10">
    <property type="entry name" value="Nucleoside Triphosphate Pyrophosphohydrolase"/>
    <property type="match status" value="1"/>
</dbReference>
<dbReference type="GO" id="GO:0016787">
    <property type="term" value="F:hydrolase activity"/>
    <property type="evidence" value="ECO:0007669"/>
    <property type="project" value="UniProtKB-KW"/>
</dbReference>
<dbReference type="InterPro" id="IPR000086">
    <property type="entry name" value="NUDIX_hydrolase_dom"/>
</dbReference>